<sequence length="379" mass="43871">MRICDTLIKGANSSFPKRRFKRFLKPYWSESLTKEHMSMWDACELWRRAGRPRVPTDVMFVAYKSAKRKFRLAQRWCIEEYLATIDNTLEHIAKTDPVWKTVNSRRKLSISNSGAGINFNGAMYRDRERSNLYFPSQSQDFDDDWKEHVSRTVQNAFDNIKPEPDAFVSEKMRFKRYLKCKACGSDGILYEHLIYGRAVIAPVLADMFTCMLRLSHIPVSMKIGTITTMHKGGNKRKDDPNNYRAITLVVVFEILILQRCKDQLLTNIDNQQGGFQEQLGCLMSSFALRERLLFAREHSSTVYLCFLDGRILGPYTYKVLSVNGMVPIPACCFRSAWIWSLLYLQVVVGRLGYGPYTYQLLSVFKELVLISERGCRSSM</sequence>
<organism evidence="1 2">
    <name type="scientific">Mya arenaria</name>
    <name type="common">Soft-shell clam</name>
    <dbReference type="NCBI Taxonomy" id="6604"/>
    <lineage>
        <taxon>Eukaryota</taxon>
        <taxon>Metazoa</taxon>
        <taxon>Spiralia</taxon>
        <taxon>Lophotrochozoa</taxon>
        <taxon>Mollusca</taxon>
        <taxon>Bivalvia</taxon>
        <taxon>Autobranchia</taxon>
        <taxon>Heteroconchia</taxon>
        <taxon>Euheterodonta</taxon>
        <taxon>Imparidentia</taxon>
        <taxon>Neoheterodontei</taxon>
        <taxon>Myida</taxon>
        <taxon>Myoidea</taxon>
        <taxon>Myidae</taxon>
        <taxon>Mya</taxon>
    </lineage>
</organism>
<protein>
    <submittedName>
        <fullName evidence="1">Uncharacterized protein</fullName>
    </submittedName>
</protein>
<reference evidence="1" key="1">
    <citation type="submission" date="2022-11" db="EMBL/GenBank/DDBJ databases">
        <title>Centuries of genome instability and evolution in soft-shell clam transmissible cancer (bioRxiv).</title>
        <authorList>
            <person name="Hart S.F.M."/>
            <person name="Yonemitsu M.A."/>
            <person name="Giersch R.M."/>
            <person name="Beal B.F."/>
            <person name="Arriagada G."/>
            <person name="Davis B.W."/>
            <person name="Ostrander E.A."/>
            <person name="Goff S.P."/>
            <person name="Metzger M.J."/>
        </authorList>
    </citation>
    <scope>NUCLEOTIDE SEQUENCE</scope>
    <source>
        <strain evidence="1">MELC-2E11</strain>
        <tissue evidence="1">Siphon/mantle</tissue>
    </source>
</reference>
<keyword evidence="2" id="KW-1185">Reference proteome</keyword>
<gene>
    <name evidence="1" type="ORF">MAR_021064</name>
</gene>
<evidence type="ECO:0000313" key="2">
    <source>
        <dbReference type="Proteomes" id="UP001164746"/>
    </source>
</evidence>
<dbReference type="EMBL" id="CP111016">
    <property type="protein sequence ID" value="WAR05695.1"/>
    <property type="molecule type" value="Genomic_DNA"/>
</dbReference>
<feature type="non-terminal residue" evidence="1">
    <location>
        <position position="379"/>
    </location>
</feature>
<name>A0ABY7E9N7_MYAAR</name>
<evidence type="ECO:0000313" key="1">
    <source>
        <dbReference type="EMBL" id="WAR05695.1"/>
    </source>
</evidence>
<proteinExistence type="predicted"/>
<accession>A0ABY7E9N7</accession>
<dbReference type="Proteomes" id="UP001164746">
    <property type="component" value="Chromosome 5"/>
</dbReference>